<keyword evidence="4" id="KW-1185">Reference proteome</keyword>
<dbReference type="SUPFAM" id="SSF52096">
    <property type="entry name" value="ClpP/crotonase"/>
    <property type="match status" value="1"/>
</dbReference>
<dbReference type="Gene3D" id="3.90.226.10">
    <property type="entry name" value="2-enoyl-CoA Hydratase, Chain A, domain 1"/>
    <property type="match status" value="1"/>
</dbReference>
<dbReference type="Proteomes" id="UP000273807">
    <property type="component" value="Unassembled WGS sequence"/>
</dbReference>
<dbReference type="EMBL" id="RBED01000115">
    <property type="protein sequence ID" value="RNL51962.1"/>
    <property type="molecule type" value="Genomic_DNA"/>
</dbReference>
<gene>
    <name evidence="3" type="ORF">D7003_14575</name>
</gene>
<dbReference type="InterPro" id="IPR001753">
    <property type="entry name" value="Enoyl-CoA_hydra/iso"/>
</dbReference>
<dbReference type="PROSITE" id="PS00166">
    <property type="entry name" value="ENOYL_COA_HYDRATASE"/>
    <property type="match status" value="1"/>
</dbReference>
<proteinExistence type="inferred from homology"/>
<dbReference type="GO" id="GO:0016853">
    <property type="term" value="F:isomerase activity"/>
    <property type="evidence" value="ECO:0007669"/>
    <property type="project" value="UniProtKB-KW"/>
</dbReference>
<organism evidence="3 4">
    <name type="scientific">Arthrobacter oryzae</name>
    <dbReference type="NCBI Taxonomy" id="409290"/>
    <lineage>
        <taxon>Bacteria</taxon>
        <taxon>Bacillati</taxon>
        <taxon>Actinomycetota</taxon>
        <taxon>Actinomycetes</taxon>
        <taxon>Micrococcales</taxon>
        <taxon>Micrococcaceae</taxon>
        <taxon>Arthrobacter</taxon>
    </lineage>
</organism>
<dbReference type="PANTHER" id="PTHR11941:SF54">
    <property type="entry name" value="ENOYL-COA HYDRATASE, MITOCHONDRIAL"/>
    <property type="match status" value="1"/>
</dbReference>
<dbReference type="GO" id="GO:0006635">
    <property type="term" value="P:fatty acid beta-oxidation"/>
    <property type="evidence" value="ECO:0007669"/>
    <property type="project" value="TreeGrafter"/>
</dbReference>
<reference evidence="3 4" key="1">
    <citation type="submission" date="2018-10" db="EMBL/GenBank/DDBJ databases">
        <title>Genome sequencing of Arthrobacter oryzae TNB02.</title>
        <authorList>
            <person name="Cho Y.-J."/>
            <person name="Cho A."/>
            <person name="Kim O.-S."/>
        </authorList>
    </citation>
    <scope>NUCLEOTIDE SEQUENCE [LARGE SCALE GENOMIC DNA]</scope>
    <source>
        <strain evidence="3 4">TNB02</strain>
    </source>
</reference>
<evidence type="ECO:0000256" key="2">
    <source>
        <dbReference type="RuleBase" id="RU003707"/>
    </source>
</evidence>
<evidence type="ECO:0000313" key="3">
    <source>
        <dbReference type="EMBL" id="RNL51962.1"/>
    </source>
</evidence>
<dbReference type="Pfam" id="PF00378">
    <property type="entry name" value="ECH_1"/>
    <property type="match status" value="1"/>
</dbReference>
<dbReference type="OrthoDB" id="9790967at2"/>
<evidence type="ECO:0000256" key="1">
    <source>
        <dbReference type="ARBA" id="ARBA00005254"/>
    </source>
</evidence>
<comment type="similarity">
    <text evidence="1 2">Belongs to the enoyl-CoA hydratase/isomerase family.</text>
</comment>
<evidence type="ECO:0000313" key="4">
    <source>
        <dbReference type="Proteomes" id="UP000273807"/>
    </source>
</evidence>
<keyword evidence="3" id="KW-0413">Isomerase</keyword>
<accession>A0A3N0BSF5</accession>
<sequence length="252" mass="25831">MTGPTAQDPAPEPLVKVRRQGKVAVVQLNRPGKLNALSTALEQALLDALQSPEVAGASAIVFAGSERAFSAGADTSELPEMTPQRIAAYYRGSGSLYEVVSRLPQPTVAAVSGYCLGAGFELALACDIRIADQTASFGLPEVGLGILPSSGGLTRLVRAAGPAIAREIILFGERFPAAEAHRLGLVREVAPAGDALTVALARAEFLAGQPAMAVAWTKAAIDAAAESSASASMLIEQLAYAALNRPAGGNPE</sequence>
<comment type="caution">
    <text evidence="3">The sequence shown here is derived from an EMBL/GenBank/DDBJ whole genome shotgun (WGS) entry which is preliminary data.</text>
</comment>
<dbReference type="PANTHER" id="PTHR11941">
    <property type="entry name" value="ENOYL-COA HYDRATASE-RELATED"/>
    <property type="match status" value="1"/>
</dbReference>
<dbReference type="InterPro" id="IPR018376">
    <property type="entry name" value="Enoyl-CoA_hyd/isom_CS"/>
</dbReference>
<dbReference type="CDD" id="cd06558">
    <property type="entry name" value="crotonase-like"/>
    <property type="match status" value="1"/>
</dbReference>
<protein>
    <submittedName>
        <fullName evidence="3">Enoyl-CoA hydratase/isomerase family protein</fullName>
    </submittedName>
</protein>
<dbReference type="AlphaFoldDB" id="A0A3N0BSF5"/>
<name>A0A3N0BSF5_9MICC</name>
<dbReference type="InterPro" id="IPR029045">
    <property type="entry name" value="ClpP/crotonase-like_dom_sf"/>
</dbReference>